<organism evidence="3 4">
    <name type="scientific">Tersicoccus phoenicis</name>
    <dbReference type="NCBI Taxonomy" id="554083"/>
    <lineage>
        <taxon>Bacteria</taxon>
        <taxon>Bacillati</taxon>
        <taxon>Actinomycetota</taxon>
        <taxon>Actinomycetes</taxon>
        <taxon>Micrococcales</taxon>
        <taxon>Micrococcaceae</taxon>
        <taxon>Tersicoccus</taxon>
    </lineage>
</organism>
<keyword evidence="4" id="KW-1185">Reference proteome</keyword>
<evidence type="ECO:0000256" key="1">
    <source>
        <dbReference type="SAM" id="MobiDB-lite"/>
    </source>
</evidence>
<dbReference type="AlphaFoldDB" id="A0A1R1LEW7"/>
<proteinExistence type="predicted"/>
<dbReference type="EMBL" id="MRDE01000024">
    <property type="protein sequence ID" value="OMH26073.1"/>
    <property type="molecule type" value="Genomic_DNA"/>
</dbReference>
<comment type="caution">
    <text evidence="3">The sequence shown here is derived from an EMBL/GenBank/DDBJ whole genome shotgun (WGS) entry which is preliminary data.</text>
</comment>
<dbReference type="SMART" id="SM00909">
    <property type="entry name" value="Germane"/>
    <property type="match status" value="1"/>
</dbReference>
<reference evidence="3 4" key="1">
    <citation type="submission" date="2016-12" db="EMBL/GenBank/DDBJ databases">
        <title>Draft genome of Tersicoccus phoenicis 1P05MA.</title>
        <authorList>
            <person name="Nakajima Y."/>
            <person name="Yoshizawa S."/>
            <person name="Nakamura K."/>
            <person name="Ogura Y."/>
            <person name="Hayashi T."/>
            <person name="Kogure K."/>
        </authorList>
    </citation>
    <scope>NUCLEOTIDE SEQUENCE [LARGE SCALE GENOMIC DNA]</scope>
    <source>
        <strain evidence="3 4">1p05MA</strain>
    </source>
</reference>
<sequence>MAALGLLLPTLAACTSLSSPRPTAAPSTEGQSGSALSQPTGAAESVASTSQVPVYWLGGTGGGTYLFREYRVLPAGGDSVSTAVSAMMSAKPLDPDYYTPWRPASSVGSAIGDNNTVTVDISSDAFGAQLSPDQADLAVQQLVYTATGAAANAGLIPTDQQSRVIILVDGHTQYRAFGQVTLGDPMSRKIERAAPIWVLDPQDGTVVTGSSVRASGRATSVVSSVDWEIGRATNDGQDSYRRYRSGSVALRPDGTTGATFSISEKLPPGNYRLTFFEPGDGGARRWADSKTITMR</sequence>
<evidence type="ECO:0000313" key="4">
    <source>
        <dbReference type="Proteomes" id="UP000187085"/>
    </source>
</evidence>
<feature type="domain" description="GerMN" evidence="2">
    <location>
        <begin position="80"/>
        <end position="177"/>
    </location>
</feature>
<name>A0A1R1LEW7_9MICC</name>
<protein>
    <recommendedName>
        <fullName evidence="2">GerMN domain-containing protein</fullName>
    </recommendedName>
</protein>
<feature type="region of interest" description="Disordered" evidence="1">
    <location>
        <begin position="18"/>
        <end position="42"/>
    </location>
</feature>
<accession>A0A1R1LEW7</accession>
<evidence type="ECO:0000259" key="2">
    <source>
        <dbReference type="SMART" id="SM00909"/>
    </source>
</evidence>
<dbReference type="InterPro" id="IPR019606">
    <property type="entry name" value="GerMN"/>
</dbReference>
<gene>
    <name evidence="3" type="ORF">BKD30_05530</name>
</gene>
<evidence type="ECO:0000313" key="3">
    <source>
        <dbReference type="EMBL" id="OMH26073.1"/>
    </source>
</evidence>
<dbReference type="Proteomes" id="UP000187085">
    <property type="component" value="Unassembled WGS sequence"/>
</dbReference>
<dbReference type="Pfam" id="PF10646">
    <property type="entry name" value="Germane"/>
    <property type="match status" value="1"/>
</dbReference>